<comment type="caution">
    <text evidence="3">The sequence shown here is derived from an EMBL/GenBank/DDBJ whole genome shotgun (WGS) entry which is preliminary data.</text>
</comment>
<feature type="transmembrane region" description="Helical" evidence="1">
    <location>
        <begin position="42"/>
        <end position="62"/>
    </location>
</feature>
<keyword evidence="4" id="KW-1185">Reference proteome</keyword>
<evidence type="ECO:0000259" key="2">
    <source>
        <dbReference type="Pfam" id="PF02517"/>
    </source>
</evidence>
<feature type="transmembrane region" description="Helical" evidence="1">
    <location>
        <begin position="237"/>
        <end position="265"/>
    </location>
</feature>
<dbReference type="InterPro" id="IPR042150">
    <property type="entry name" value="MmRce1-like"/>
</dbReference>
<feature type="domain" description="CAAX prenyl protease 2/Lysostaphin resistance protein A-like" evidence="2">
    <location>
        <begin position="118"/>
        <end position="225"/>
    </location>
</feature>
<organism evidence="3 4">
    <name type="scientific">Reticulibacter mediterranei</name>
    <dbReference type="NCBI Taxonomy" id="2778369"/>
    <lineage>
        <taxon>Bacteria</taxon>
        <taxon>Bacillati</taxon>
        <taxon>Chloroflexota</taxon>
        <taxon>Ktedonobacteria</taxon>
        <taxon>Ktedonobacterales</taxon>
        <taxon>Reticulibacteraceae</taxon>
        <taxon>Reticulibacter</taxon>
    </lineage>
</organism>
<dbReference type="Pfam" id="PF02517">
    <property type="entry name" value="Rce1-like"/>
    <property type="match status" value="1"/>
</dbReference>
<feature type="transmembrane region" description="Helical" evidence="1">
    <location>
        <begin position="212"/>
        <end position="231"/>
    </location>
</feature>
<accession>A0A8J3IWS1</accession>
<dbReference type="AlphaFoldDB" id="A0A8J3IWS1"/>
<protein>
    <recommendedName>
        <fullName evidence="2">CAAX prenyl protease 2/Lysostaphin resistance protein A-like domain-containing protein</fullName>
    </recommendedName>
</protein>
<evidence type="ECO:0000313" key="4">
    <source>
        <dbReference type="Proteomes" id="UP000597444"/>
    </source>
</evidence>
<gene>
    <name evidence="3" type="ORF">KSF_099760</name>
</gene>
<dbReference type="EMBL" id="BNJK01000002">
    <property type="protein sequence ID" value="GHO99928.1"/>
    <property type="molecule type" value="Genomic_DNA"/>
</dbReference>
<feature type="transmembrane region" description="Helical" evidence="1">
    <location>
        <begin position="181"/>
        <end position="205"/>
    </location>
</feature>
<keyword evidence="1" id="KW-1133">Transmembrane helix</keyword>
<proteinExistence type="predicted"/>
<feature type="transmembrane region" description="Helical" evidence="1">
    <location>
        <begin position="150"/>
        <end position="169"/>
    </location>
</feature>
<dbReference type="InterPro" id="IPR003675">
    <property type="entry name" value="Rce1/LyrA-like_dom"/>
</dbReference>
<dbReference type="PANTHER" id="PTHR35797">
    <property type="entry name" value="PROTEASE-RELATED"/>
    <property type="match status" value="1"/>
</dbReference>
<dbReference type="GO" id="GO:0080120">
    <property type="term" value="P:CAAX-box protein maturation"/>
    <property type="evidence" value="ECO:0007669"/>
    <property type="project" value="UniProtKB-ARBA"/>
</dbReference>
<reference evidence="3" key="1">
    <citation type="submission" date="2020-10" db="EMBL/GenBank/DDBJ databases">
        <title>Taxonomic study of unclassified bacteria belonging to the class Ktedonobacteria.</title>
        <authorList>
            <person name="Yabe S."/>
            <person name="Wang C.M."/>
            <person name="Zheng Y."/>
            <person name="Sakai Y."/>
            <person name="Cavaletti L."/>
            <person name="Monciardini P."/>
            <person name="Donadio S."/>
        </authorList>
    </citation>
    <scope>NUCLEOTIDE SEQUENCE</scope>
    <source>
        <strain evidence="3">ID150040</strain>
    </source>
</reference>
<keyword evidence="1" id="KW-0812">Transmembrane</keyword>
<keyword evidence="1" id="KW-0472">Membrane</keyword>
<evidence type="ECO:0000313" key="3">
    <source>
        <dbReference type="EMBL" id="GHO99928.1"/>
    </source>
</evidence>
<dbReference type="RefSeq" id="WP_220210534.1">
    <property type="nucleotide sequence ID" value="NZ_BNJK01000002.1"/>
</dbReference>
<feature type="transmembrane region" description="Helical" evidence="1">
    <location>
        <begin position="116"/>
        <end position="138"/>
    </location>
</feature>
<name>A0A8J3IWS1_9CHLR</name>
<evidence type="ECO:0000256" key="1">
    <source>
        <dbReference type="SAM" id="Phobius"/>
    </source>
</evidence>
<dbReference type="PANTHER" id="PTHR35797:SF1">
    <property type="entry name" value="PROTEASE"/>
    <property type="match status" value="1"/>
</dbReference>
<feature type="transmembrane region" description="Helical" evidence="1">
    <location>
        <begin position="16"/>
        <end position="36"/>
    </location>
</feature>
<sequence>MDSHTARFAFVRNHPVMTFFVITFLIGYIAELSLFFTRISVFGSIAASSSSLAGILTAALYGKKELKRLFVVQAQFRGVGWSYLVALLLPPTLVAGAILVNMLFGHPFPASVVENWKLIIPMFFLFLTQGEEIGWRGFALPHLVKNTRPLTATLIIGGVWACWQLPLYFLPGFIQHDIAQASGFVVTFVIYSTLVVAASVIFSWLSLRSKNSLVPAIITHGVLNVCVWYFQYQNTHAYGGLTMLIALSLLWVVAAVLVSVTSPIFRTQDAALFRRRLSQPSIREVAEPAQI</sequence>
<feature type="transmembrane region" description="Helical" evidence="1">
    <location>
        <begin position="83"/>
        <end position="104"/>
    </location>
</feature>
<dbReference type="GO" id="GO:0004175">
    <property type="term" value="F:endopeptidase activity"/>
    <property type="evidence" value="ECO:0007669"/>
    <property type="project" value="UniProtKB-ARBA"/>
</dbReference>
<dbReference type="Proteomes" id="UP000597444">
    <property type="component" value="Unassembled WGS sequence"/>
</dbReference>